<dbReference type="Proteomes" id="UP000287853">
    <property type="component" value="Unassembled WGS sequence"/>
</dbReference>
<reference evidence="1 2" key="1">
    <citation type="submission" date="2017-01" db="EMBL/GenBank/DDBJ databases">
        <title>The cable genome- insights into the physiology and evolution of filamentous bacteria capable of sulfide oxidation via long distance electron transfer.</title>
        <authorList>
            <person name="Schreiber L."/>
            <person name="Bjerg J.T."/>
            <person name="Boggild A."/>
            <person name="Van De Vossenberg J."/>
            <person name="Meysman F."/>
            <person name="Nielsen L.P."/>
            <person name="Schramm A."/>
            <person name="Kjeldsen K.U."/>
        </authorList>
    </citation>
    <scope>NUCLEOTIDE SEQUENCE [LARGE SCALE GENOMIC DNA]</scope>
    <source>
        <strain evidence="1">MCF</strain>
    </source>
</reference>
<keyword evidence="2" id="KW-1185">Reference proteome</keyword>
<accession>A0A3S3QUL7</accession>
<name>A0A3S3QUL7_9BACT</name>
<dbReference type="EMBL" id="MTKO01000005">
    <property type="protein sequence ID" value="RWX48165.1"/>
    <property type="molecule type" value="Genomic_DNA"/>
</dbReference>
<evidence type="ECO:0000313" key="1">
    <source>
        <dbReference type="EMBL" id="RWX48165.1"/>
    </source>
</evidence>
<gene>
    <name evidence="1" type="ORF">H206_05285</name>
</gene>
<dbReference type="AlphaFoldDB" id="A0A3S3QUL7"/>
<proteinExistence type="predicted"/>
<protein>
    <submittedName>
        <fullName evidence="1">Uncharacterized protein</fullName>
    </submittedName>
</protein>
<organism evidence="1 2">
    <name type="scientific">Candidatus Electrothrix aarhusensis</name>
    <dbReference type="NCBI Taxonomy" id="1859131"/>
    <lineage>
        <taxon>Bacteria</taxon>
        <taxon>Pseudomonadati</taxon>
        <taxon>Thermodesulfobacteriota</taxon>
        <taxon>Desulfobulbia</taxon>
        <taxon>Desulfobulbales</taxon>
        <taxon>Desulfobulbaceae</taxon>
        <taxon>Candidatus Electrothrix</taxon>
    </lineage>
</organism>
<evidence type="ECO:0000313" key="2">
    <source>
        <dbReference type="Proteomes" id="UP000287853"/>
    </source>
</evidence>
<sequence length="130" mass="15015">MKAFIDDWQQTPERNKEIFLRYKAQLERNDKIQLEFIPRPGITYSLRAAHTAQKTRKLFAMIDVIEDNPRWLSVCFYGDMITDPEGQGDAVPGGLLGEDAVCFDLEAWDEERVRYVEARLDEACQSAAQE</sequence>
<comment type="caution">
    <text evidence="1">The sequence shown here is derived from an EMBL/GenBank/DDBJ whole genome shotgun (WGS) entry which is preliminary data.</text>
</comment>